<dbReference type="Proteomes" id="UP000297014">
    <property type="component" value="Unassembled WGS sequence"/>
</dbReference>
<dbReference type="EMBL" id="JALP01000264">
    <property type="protein sequence ID" value="THG89109.1"/>
    <property type="molecule type" value="Genomic_DNA"/>
</dbReference>
<evidence type="ECO:0000313" key="8">
    <source>
        <dbReference type="EMBL" id="THG89109.1"/>
    </source>
</evidence>
<name>A0A4S4JZP7_ALKAL</name>
<accession>A0A4S4JZP7</accession>
<evidence type="ECO:0000259" key="7">
    <source>
        <dbReference type="PROSITE" id="PS50978"/>
    </source>
</evidence>
<keyword evidence="2" id="KW-0134">Cell wall</keyword>
<dbReference type="PROSITE" id="PS50978">
    <property type="entry name" value="NEAT"/>
    <property type="match status" value="1"/>
</dbReference>
<evidence type="ECO:0000256" key="4">
    <source>
        <dbReference type="ARBA" id="ARBA00022729"/>
    </source>
</evidence>
<comment type="subcellular location">
    <subcellularLocation>
        <location evidence="1">Secreted</location>
        <location evidence="1">Cell wall</location>
        <topology evidence="1">Peptidoglycan-anchor</topology>
    </subcellularLocation>
</comment>
<dbReference type="RefSeq" id="WP_211096125.1">
    <property type="nucleotide sequence ID" value="NZ_JALP01000264.1"/>
</dbReference>
<evidence type="ECO:0000256" key="3">
    <source>
        <dbReference type="ARBA" id="ARBA00022525"/>
    </source>
</evidence>
<feature type="non-terminal residue" evidence="8">
    <location>
        <position position="178"/>
    </location>
</feature>
<keyword evidence="5" id="KW-0572">Peptidoglycan-anchor</keyword>
<keyword evidence="3" id="KW-0964">Secreted</keyword>
<evidence type="ECO:0000256" key="5">
    <source>
        <dbReference type="ARBA" id="ARBA00023088"/>
    </source>
</evidence>
<dbReference type="PANTHER" id="PTHR37824">
    <property type="entry name" value="IRON-REGULATED SURFACE DETERMINANT PROTEIN C"/>
    <property type="match status" value="1"/>
</dbReference>
<evidence type="ECO:0000256" key="6">
    <source>
        <dbReference type="SAM" id="SignalP"/>
    </source>
</evidence>
<feature type="domain" description="NEAT" evidence="7">
    <location>
        <begin position="36"/>
        <end position="160"/>
    </location>
</feature>
<organism evidence="8 9">
    <name type="scientific">Alkalihalobacillus alcalophilus ATCC 27647 = CGMCC 1.3604</name>
    <dbReference type="NCBI Taxonomy" id="1218173"/>
    <lineage>
        <taxon>Bacteria</taxon>
        <taxon>Bacillati</taxon>
        <taxon>Bacillota</taxon>
        <taxon>Bacilli</taxon>
        <taxon>Bacillales</taxon>
        <taxon>Bacillaceae</taxon>
        <taxon>Alkalihalobacillus</taxon>
    </lineage>
</organism>
<dbReference type="Pfam" id="PF05031">
    <property type="entry name" value="NEAT"/>
    <property type="match status" value="1"/>
</dbReference>
<dbReference type="SUPFAM" id="SSF158911">
    <property type="entry name" value="NEAT domain-like"/>
    <property type="match status" value="1"/>
</dbReference>
<proteinExistence type="predicted"/>
<evidence type="ECO:0000256" key="2">
    <source>
        <dbReference type="ARBA" id="ARBA00022512"/>
    </source>
</evidence>
<dbReference type="AlphaFoldDB" id="A0A4S4JZP7"/>
<dbReference type="InterPro" id="IPR050436">
    <property type="entry name" value="IsdA"/>
</dbReference>
<evidence type="ECO:0000313" key="9">
    <source>
        <dbReference type="Proteomes" id="UP000297014"/>
    </source>
</evidence>
<dbReference type="CDD" id="cd06920">
    <property type="entry name" value="NEAT"/>
    <property type="match status" value="1"/>
</dbReference>
<sequence length="178" mass="20029">MKQQLQKLMIVFSVFLIVFSSTLSTAFAETSTNEELLNGEYEIDLVVYKDGTTETSVMDDYVNNTASLFVEDGELLVHLTLLNSDWIKVFQTDRGGQFVDAGLVSENTEDDTRVVSFPIEDLNQSLDAFTHVVITGIPNFHYDNEYTVQVQFDAASLKEINVEQPEEVETPEEGTEEP</sequence>
<dbReference type="SMART" id="SM00725">
    <property type="entry name" value="NEAT"/>
    <property type="match status" value="1"/>
</dbReference>
<dbReference type="Gene3D" id="2.60.40.1850">
    <property type="match status" value="1"/>
</dbReference>
<dbReference type="PANTHER" id="PTHR37824:SF1">
    <property type="entry name" value="IRON-REGULATED SURFACE DETERMINANT PROTEIN C"/>
    <property type="match status" value="1"/>
</dbReference>
<dbReference type="InterPro" id="IPR037250">
    <property type="entry name" value="NEAT_dom_sf"/>
</dbReference>
<feature type="chain" id="PRO_5020595143" description="NEAT domain-containing protein" evidence="6">
    <location>
        <begin position="29"/>
        <end position="178"/>
    </location>
</feature>
<gene>
    <name evidence="8" type="ORF">AJ85_19580</name>
</gene>
<evidence type="ECO:0000256" key="1">
    <source>
        <dbReference type="ARBA" id="ARBA00004168"/>
    </source>
</evidence>
<dbReference type="InterPro" id="IPR006635">
    <property type="entry name" value="NEAT_dom"/>
</dbReference>
<reference evidence="8 9" key="1">
    <citation type="submission" date="2014-01" db="EMBL/GenBank/DDBJ databases">
        <title>Draft genome sequencing of Bacillus alcalophilus CGMCC 1.3604.</title>
        <authorList>
            <person name="Yang J."/>
            <person name="Diao L."/>
            <person name="Yang S."/>
        </authorList>
    </citation>
    <scope>NUCLEOTIDE SEQUENCE [LARGE SCALE GENOMIC DNA]</scope>
    <source>
        <strain evidence="8 9">CGMCC 1.3604</strain>
    </source>
</reference>
<comment type="caution">
    <text evidence="8">The sequence shown here is derived from an EMBL/GenBank/DDBJ whole genome shotgun (WGS) entry which is preliminary data.</text>
</comment>
<protein>
    <recommendedName>
        <fullName evidence="7">NEAT domain-containing protein</fullName>
    </recommendedName>
</protein>
<feature type="signal peptide" evidence="6">
    <location>
        <begin position="1"/>
        <end position="28"/>
    </location>
</feature>
<keyword evidence="4 6" id="KW-0732">Signal</keyword>